<evidence type="ECO:0000313" key="2">
    <source>
        <dbReference type="Proteomes" id="UP000580130"/>
    </source>
</evidence>
<name>A0A848CDY6_9FIRM</name>
<dbReference type="Gene3D" id="1.10.3230.30">
    <property type="entry name" value="Phage gp6-like head-tail connector protein"/>
    <property type="match status" value="1"/>
</dbReference>
<dbReference type="Pfam" id="PF05135">
    <property type="entry name" value="Phage_connect_1"/>
    <property type="match status" value="1"/>
</dbReference>
<accession>A0A848CDY6</accession>
<dbReference type="EMBL" id="JABAFX010000001">
    <property type="protein sequence ID" value="NME55996.1"/>
    <property type="molecule type" value="Genomic_DNA"/>
</dbReference>
<protein>
    <submittedName>
        <fullName evidence="1">Phage gp6-like head-tail connector protein</fullName>
    </submittedName>
</protein>
<dbReference type="AlphaFoldDB" id="A0A848CDY6"/>
<evidence type="ECO:0000313" key="1">
    <source>
        <dbReference type="EMBL" id="NME55996.1"/>
    </source>
</evidence>
<dbReference type="CDD" id="cd08054">
    <property type="entry name" value="gp6"/>
    <property type="match status" value="1"/>
</dbReference>
<sequence length="91" mass="10622">MIVTLEEMKQYLRVDYEDDDQLIASFITTAEQLCRDVLRADEEADLSDDGKVKTAVMYAVAYFYEHREEADHHDLILTLRSLLFGSRKEAF</sequence>
<dbReference type="Proteomes" id="UP000580130">
    <property type="component" value="Unassembled WGS sequence"/>
</dbReference>
<proteinExistence type="predicted"/>
<dbReference type="NCBIfam" id="TIGR01560">
    <property type="entry name" value="put_DNA_pack"/>
    <property type="match status" value="1"/>
</dbReference>
<comment type="caution">
    <text evidence="1">The sequence shown here is derived from an EMBL/GenBank/DDBJ whole genome shotgun (WGS) entry which is preliminary data.</text>
</comment>
<organism evidence="1 2">
    <name type="scientific">Dorea formicigenerans</name>
    <dbReference type="NCBI Taxonomy" id="39486"/>
    <lineage>
        <taxon>Bacteria</taxon>
        <taxon>Bacillati</taxon>
        <taxon>Bacillota</taxon>
        <taxon>Clostridia</taxon>
        <taxon>Lachnospirales</taxon>
        <taxon>Lachnospiraceae</taxon>
        <taxon>Dorea</taxon>
    </lineage>
</organism>
<reference evidence="1 2" key="1">
    <citation type="submission" date="2020-04" db="EMBL/GenBank/DDBJ databases">
        <authorList>
            <person name="Hitch T.C.A."/>
            <person name="Wylensek D."/>
            <person name="Clavel T."/>
        </authorList>
    </citation>
    <scope>NUCLEOTIDE SEQUENCE [LARGE SCALE GENOMIC DNA]</scope>
    <source>
        <strain evidence="1 2">BSM-383-APC-5F</strain>
    </source>
</reference>
<dbReference type="InterPro" id="IPR021146">
    <property type="entry name" value="Phage_gp6-like_head-tail"/>
</dbReference>
<dbReference type="InterPro" id="IPR006450">
    <property type="entry name" value="Phage_HK97_gp6-like"/>
</dbReference>
<dbReference type="RefSeq" id="WP_168932881.1">
    <property type="nucleotide sequence ID" value="NZ_JABAFX010000001.1"/>
</dbReference>
<gene>
    <name evidence="1" type="ORF">HF855_00790</name>
</gene>